<dbReference type="OrthoDB" id="1160671at2"/>
<proteinExistence type="inferred from homology"/>
<dbReference type="InterPro" id="IPR013324">
    <property type="entry name" value="RNA_pol_sigma_r3/r4-like"/>
</dbReference>
<reference evidence="7 8" key="1">
    <citation type="journal article" date="2012" name="J. Bacteriol.">
        <title>Genome Sequence of the Halotolerant Bacterium Imtechella halotolerans K1T.</title>
        <authorList>
            <person name="Kumar S."/>
            <person name="Vikram S."/>
            <person name="Subramanian S."/>
            <person name="Raghava G.P."/>
            <person name="Pinnaka A.K."/>
        </authorList>
    </citation>
    <scope>NUCLEOTIDE SEQUENCE [LARGE SCALE GENOMIC DNA]</scope>
    <source>
        <strain evidence="7 8">K1</strain>
    </source>
</reference>
<dbReference type="EMBL" id="AJJU01000009">
    <property type="protein sequence ID" value="EID74668.1"/>
    <property type="molecule type" value="Genomic_DNA"/>
</dbReference>
<evidence type="ECO:0000256" key="3">
    <source>
        <dbReference type="ARBA" id="ARBA00023082"/>
    </source>
</evidence>
<dbReference type="GO" id="GO:0006352">
    <property type="term" value="P:DNA-templated transcription initiation"/>
    <property type="evidence" value="ECO:0007669"/>
    <property type="project" value="InterPro"/>
</dbReference>
<dbReference type="InterPro" id="IPR013325">
    <property type="entry name" value="RNA_pol_sigma_r2"/>
</dbReference>
<comment type="caution">
    <text evidence="7">The sequence shown here is derived from an EMBL/GenBank/DDBJ whole genome shotgun (WGS) entry which is preliminary data.</text>
</comment>
<dbReference type="Gene3D" id="1.10.10.10">
    <property type="entry name" value="Winged helix-like DNA-binding domain superfamily/Winged helix DNA-binding domain"/>
    <property type="match status" value="1"/>
</dbReference>
<dbReference type="STRING" id="946077.W5A_07807"/>
<dbReference type="InterPro" id="IPR013249">
    <property type="entry name" value="RNA_pol_sigma70_r4_t2"/>
</dbReference>
<feature type="domain" description="RNA polymerase sigma factor 70 region 4 type 2" evidence="6">
    <location>
        <begin position="113"/>
        <end position="165"/>
    </location>
</feature>
<keyword evidence="3" id="KW-0731">Sigma factor</keyword>
<dbReference type="SUPFAM" id="SSF88946">
    <property type="entry name" value="Sigma2 domain of RNA polymerase sigma factors"/>
    <property type="match status" value="1"/>
</dbReference>
<dbReference type="CDD" id="cd06171">
    <property type="entry name" value="Sigma70_r4"/>
    <property type="match status" value="1"/>
</dbReference>
<dbReference type="AlphaFoldDB" id="I0WE52"/>
<comment type="similarity">
    <text evidence="1">Belongs to the sigma-70 factor family. ECF subfamily.</text>
</comment>
<dbReference type="Gene3D" id="1.10.1740.10">
    <property type="match status" value="1"/>
</dbReference>
<evidence type="ECO:0000256" key="4">
    <source>
        <dbReference type="ARBA" id="ARBA00023163"/>
    </source>
</evidence>
<evidence type="ECO:0000256" key="1">
    <source>
        <dbReference type="ARBA" id="ARBA00010641"/>
    </source>
</evidence>
<keyword evidence="4" id="KW-0804">Transcription</keyword>
<evidence type="ECO:0000256" key="2">
    <source>
        <dbReference type="ARBA" id="ARBA00023015"/>
    </source>
</evidence>
<evidence type="ECO:0000313" key="7">
    <source>
        <dbReference type="EMBL" id="EID74668.1"/>
    </source>
</evidence>
<dbReference type="Pfam" id="PF04542">
    <property type="entry name" value="Sigma70_r2"/>
    <property type="match status" value="1"/>
</dbReference>
<evidence type="ECO:0000259" key="6">
    <source>
        <dbReference type="Pfam" id="PF08281"/>
    </source>
</evidence>
<dbReference type="GO" id="GO:0003677">
    <property type="term" value="F:DNA binding"/>
    <property type="evidence" value="ECO:0007669"/>
    <property type="project" value="InterPro"/>
</dbReference>
<sequence>MACKNGQQRAQATVYDMYYKAMYNTAYRIVKDAMEAEDVMQEAFLKAFSKLDSYRGEVAFGAWLKKIVVNHSIGRYRMLMAQSTNPLEEVLYKVEAIDDTDDEANDYTNMKAQKVLEIMATLPDNYRIALTLHLVEGYDYDELCEILEVSPGNCRTTISRAKESLRNKMKLIWN</sequence>
<protein>
    <submittedName>
        <fullName evidence="7">ECF subfamily RNA polymerase sigma-24 subunit</fullName>
    </submittedName>
</protein>
<dbReference type="Pfam" id="PF08281">
    <property type="entry name" value="Sigma70_r4_2"/>
    <property type="match status" value="1"/>
</dbReference>
<evidence type="ECO:0000313" key="8">
    <source>
        <dbReference type="Proteomes" id="UP000005938"/>
    </source>
</evidence>
<evidence type="ECO:0000259" key="5">
    <source>
        <dbReference type="Pfam" id="PF04542"/>
    </source>
</evidence>
<accession>I0WE52</accession>
<keyword evidence="8" id="KW-1185">Reference proteome</keyword>
<dbReference type="InterPro" id="IPR036388">
    <property type="entry name" value="WH-like_DNA-bd_sf"/>
</dbReference>
<dbReference type="PANTHER" id="PTHR43133:SF51">
    <property type="entry name" value="RNA POLYMERASE SIGMA FACTOR"/>
    <property type="match status" value="1"/>
</dbReference>
<dbReference type="SUPFAM" id="SSF88659">
    <property type="entry name" value="Sigma3 and sigma4 domains of RNA polymerase sigma factors"/>
    <property type="match status" value="1"/>
</dbReference>
<dbReference type="PATRIC" id="fig|946077.3.peg.1581"/>
<keyword evidence="2" id="KW-0805">Transcription regulation</keyword>
<gene>
    <name evidence="7" type="ORF">W5A_07807</name>
</gene>
<dbReference type="InterPro" id="IPR039425">
    <property type="entry name" value="RNA_pol_sigma-70-like"/>
</dbReference>
<dbReference type="eggNOG" id="COG1595">
    <property type="taxonomic scope" value="Bacteria"/>
</dbReference>
<dbReference type="InterPro" id="IPR014284">
    <property type="entry name" value="RNA_pol_sigma-70_dom"/>
</dbReference>
<dbReference type="NCBIfam" id="TIGR02937">
    <property type="entry name" value="sigma70-ECF"/>
    <property type="match status" value="1"/>
</dbReference>
<feature type="domain" description="RNA polymerase sigma-70 region 2" evidence="5">
    <location>
        <begin position="15"/>
        <end position="77"/>
    </location>
</feature>
<dbReference type="RefSeq" id="WP_008239182.1">
    <property type="nucleotide sequence ID" value="NZ_AJJU01000009.1"/>
</dbReference>
<organism evidence="7 8">
    <name type="scientific">Imtechella halotolerans K1</name>
    <dbReference type="NCBI Taxonomy" id="946077"/>
    <lineage>
        <taxon>Bacteria</taxon>
        <taxon>Pseudomonadati</taxon>
        <taxon>Bacteroidota</taxon>
        <taxon>Flavobacteriia</taxon>
        <taxon>Flavobacteriales</taxon>
        <taxon>Flavobacteriaceae</taxon>
        <taxon>Imtechella</taxon>
    </lineage>
</organism>
<dbReference type="Proteomes" id="UP000005938">
    <property type="component" value="Unassembled WGS sequence"/>
</dbReference>
<dbReference type="PANTHER" id="PTHR43133">
    <property type="entry name" value="RNA POLYMERASE ECF-TYPE SIGMA FACTO"/>
    <property type="match status" value="1"/>
</dbReference>
<name>I0WE52_9FLAO</name>
<dbReference type="InterPro" id="IPR007627">
    <property type="entry name" value="RNA_pol_sigma70_r2"/>
</dbReference>
<dbReference type="GO" id="GO:0016987">
    <property type="term" value="F:sigma factor activity"/>
    <property type="evidence" value="ECO:0007669"/>
    <property type="project" value="UniProtKB-KW"/>
</dbReference>